<protein>
    <submittedName>
        <fullName evidence="1">Uncharacterized protein</fullName>
    </submittedName>
</protein>
<dbReference type="AlphaFoldDB" id="A0A0L0NYJ3"/>
<comment type="caution">
    <text evidence="1">The sequence shown here is derived from an EMBL/GenBank/DDBJ whole genome shotgun (WGS) entry which is preliminary data.</text>
</comment>
<name>A0A0L0NYJ3_CANAR</name>
<organism evidence="1 2">
    <name type="scientific">Candidozyma auris</name>
    <name type="common">Yeast</name>
    <name type="synonym">Candida auris</name>
    <dbReference type="NCBI Taxonomy" id="498019"/>
    <lineage>
        <taxon>Eukaryota</taxon>
        <taxon>Fungi</taxon>
        <taxon>Dikarya</taxon>
        <taxon>Ascomycota</taxon>
        <taxon>Saccharomycotina</taxon>
        <taxon>Pichiomycetes</taxon>
        <taxon>Metschnikowiaceae</taxon>
        <taxon>Candidozyma</taxon>
    </lineage>
</organism>
<evidence type="ECO:0000313" key="1">
    <source>
        <dbReference type="EMBL" id="KND98775.1"/>
    </source>
</evidence>
<accession>A0A0L0NYJ3</accession>
<gene>
    <name evidence="1" type="ORF">QG37_04685</name>
</gene>
<dbReference type="VEuPathDB" id="FungiDB:QG37_04685"/>
<proteinExistence type="predicted"/>
<dbReference type="EMBL" id="LGST01000031">
    <property type="protein sequence ID" value="KND98775.1"/>
    <property type="molecule type" value="Genomic_DNA"/>
</dbReference>
<reference evidence="2" key="1">
    <citation type="journal article" date="2015" name="BMC Genomics">
        <title>Draft genome of a commonly misdiagnosed multidrug resistant pathogen Candida auris.</title>
        <authorList>
            <person name="Chatterjee S."/>
            <person name="Alampalli S.V."/>
            <person name="Nageshan R.K."/>
            <person name="Chettiar S.T."/>
            <person name="Joshi S."/>
            <person name="Tatu U.S."/>
        </authorList>
    </citation>
    <scope>NUCLEOTIDE SEQUENCE [LARGE SCALE GENOMIC DNA]</scope>
    <source>
        <strain evidence="2">6684</strain>
    </source>
</reference>
<sequence>MSLIELKNSICGCGKMGVLQSIATYEAHILKILSESTAFKLRAGFLYLHDTYHSNEDI</sequence>
<dbReference type="Proteomes" id="UP000037122">
    <property type="component" value="Unassembled WGS sequence"/>
</dbReference>
<evidence type="ECO:0000313" key="2">
    <source>
        <dbReference type="Proteomes" id="UP000037122"/>
    </source>
</evidence>